<accession>A0A0I9TSV2</accession>
<feature type="transmembrane region" description="Helical" evidence="1">
    <location>
        <begin position="111"/>
        <end position="131"/>
    </location>
</feature>
<dbReference type="OrthoDB" id="5966662at2"/>
<reference evidence="2 3" key="1">
    <citation type="submission" date="2015-05" db="EMBL/GenBank/DDBJ databases">
        <title>Genome sequence of Mycobacterium haemophilum.</title>
        <authorList>
            <person name="Greninger A.L."/>
            <person name="Cunningham G."/>
            <person name="Miller S."/>
        </authorList>
    </citation>
    <scope>NUCLEOTIDE SEQUENCE [LARGE SCALE GENOMIC DNA]</scope>
    <source>
        <strain evidence="3">UC1</strain>
    </source>
</reference>
<dbReference type="Proteomes" id="UP000036334">
    <property type="component" value="Unassembled WGS sequence"/>
</dbReference>
<keyword evidence="1" id="KW-0812">Transmembrane</keyword>
<comment type="caution">
    <text evidence="2">The sequence shown here is derived from an EMBL/GenBank/DDBJ whole genome shotgun (WGS) entry which is preliminary data.</text>
</comment>
<dbReference type="AlphaFoldDB" id="A0A0I9TSV2"/>
<dbReference type="RefSeq" id="WP_047313931.1">
    <property type="nucleotide sequence ID" value="NZ_LDPQ01000003.1"/>
</dbReference>
<feature type="transmembrane region" description="Helical" evidence="1">
    <location>
        <begin position="21"/>
        <end position="41"/>
    </location>
</feature>
<sequence>MEPNQVLRAARQRRQQGPRRRLYGVAGSGVLMAGAFGYIGLVDPHNADSVYPLCPFKLLTGWNCPLCGGLRLTHDLLHGDLAASVNDNVFLLVGIPVLVGWVVLRRRCGQSALPTAALLTIVVASIAWTVLRNVPGFPLVPTVYSG</sequence>
<evidence type="ECO:0000256" key="1">
    <source>
        <dbReference type="SAM" id="Phobius"/>
    </source>
</evidence>
<dbReference type="EMBL" id="LDPR01000006">
    <property type="protein sequence ID" value="KLO37145.1"/>
    <property type="molecule type" value="Genomic_DNA"/>
</dbReference>
<organism evidence="2 3">
    <name type="scientific">Mycobacterium haemophilum</name>
    <dbReference type="NCBI Taxonomy" id="29311"/>
    <lineage>
        <taxon>Bacteria</taxon>
        <taxon>Bacillati</taxon>
        <taxon>Actinomycetota</taxon>
        <taxon>Actinomycetes</taxon>
        <taxon>Mycobacteriales</taxon>
        <taxon>Mycobacteriaceae</taxon>
        <taxon>Mycobacterium</taxon>
    </lineage>
</organism>
<dbReference type="Pfam" id="PF10825">
    <property type="entry name" value="DUF2752"/>
    <property type="match status" value="1"/>
</dbReference>
<dbReference type="PATRIC" id="fig|29311.18.peg.2734"/>
<evidence type="ECO:0000313" key="3">
    <source>
        <dbReference type="Proteomes" id="UP000036334"/>
    </source>
</evidence>
<keyword evidence="1" id="KW-0472">Membrane</keyword>
<protein>
    <submittedName>
        <fullName evidence="2">Membrane protein</fullName>
    </submittedName>
</protein>
<proteinExistence type="predicted"/>
<dbReference type="STRING" id="1202450.B586_12710"/>
<evidence type="ECO:0000313" key="2">
    <source>
        <dbReference type="EMBL" id="KLO37145.1"/>
    </source>
</evidence>
<keyword evidence="1" id="KW-1133">Transmembrane helix</keyword>
<dbReference type="InterPro" id="IPR021215">
    <property type="entry name" value="DUF2752"/>
</dbReference>
<name>A0A0I9TSV2_9MYCO</name>
<gene>
    <name evidence="2" type="ORF">ABH38_09595</name>
</gene>
<keyword evidence="3" id="KW-1185">Reference proteome</keyword>
<feature type="transmembrane region" description="Helical" evidence="1">
    <location>
        <begin position="88"/>
        <end position="104"/>
    </location>
</feature>